<proteinExistence type="predicted"/>
<organism evidence="1 2">
    <name type="scientific">Lynx pardinus</name>
    <name type="common">Iberian lynx</name>
    <name type="synonym">Felis pardina</name>
    <dbReference type="NCBI Taxonomy" id="191816"/>
    <lineage>
        <taxon>Eukaryota</taxon>
        <taxon>Metazoa</taxon>
        <taxon>Chordata</taxon>
        <taxon>Craniata</taxon>
        <taxon>Vertebrata</taxon>
        <taxon>Euteleostomi</taxon>
        <taxon>Mammalia</taxon>
        <taxon>Eutheria</taxon>
        <taxon>Laurasiatheria</taxon>
        <taxon>Carnivora</taxon>
        <taxon>Feliformia</taxon>
        <taxon>Felidae</taxon>
        <taxon>Felinae</taxon>
        <taxon>Lynx</taxon>
    </lineage>
</organism>
<protein>
    <submittedName>
        <fullName evidence="1">Uncharacterized protein</fullName>
    </submittedName>
</protein>
<dbReference type="Gene3D" id="3.10.20.10">
    <property type="match status" value="1"/>
</dbReference>
<dbReference type="Proteomes" id="UP000386466">
    <property type="component" value="Unassembled WGS sequence"/>
</dbReference>
<evidence type="ECO:0000313" key="2">
    <source>
        <dbReference type="Proteomes" id="UP000386466"/>
    </source>
</evidence>
<gene>
    <name evidence="1" type="ORF">LYPA_23C015524</name>
</gene>
<name>A0A485PAF5_LYNPA</name>
<reference evidence="1 2" key="1">
    <citation type="submission" date="2019-01" db="EMBL/GenBank/DDBJ databases">
        <authorList>
            <person name="Alioto T."/>
            <person name="Alioto T."/>
        </authorList>
    </citation>
    <scope>NUCLEOTIDE SEQUENCE [LARGE SCALE GENOMIC DNA]</scope>
</reference>
<dbReference type="EMBL" id="CAAGRJ010030081">
    <property type="protein sequence ID" value="VFV41338.1"/>
    <property type="molecule type" value="Genomic_DNA"/>
</dbReference>
<keyword evidence="2" id="KW-1185">Reference proteome</keyword>
<sequence length="49" mass="5622">MDTWHCTWAHLIQIIKVEETAASKCLPAANQLHDSMIKFPLTHRVLHGQ</sequence>
<evidence type="ECO:0000313" key="1">
    <source>
        <dbReference type="EMBL" id="VFV41338.1"/>
    </source>
</evidence>
<accession>A0A485PAF5</accession>
<dbReference type="AlphaFoldDB" id="A0A485PAF5"/>